<dbReference type="AlphaFoldDB" id="A8NRB6"/>
<organism evidence="2 3">
    <name type="scientific">Coprinopsis cinerea (strain Okayama-7 / 130 / ATCC MYA-4618 / FGSC 9003)</name>
    <name type="common">Inky cap fungus</name>
    <name type="synonym">Hormographiella aspergillata</name>
    <dbReference type="NCBI Taxonomy" id="240176"/>
    <lineage>
        <taxon>Eukaryota</taxon>
        <taxon>Fungi</taxon>
        <taxon>Dikarya</taxon>
        <taxon>Basidiomycota</taxon>
        <taxon>Agaricomycotina</taxon>
        <taxon>Agaricomycetes</taxon>
        <taxon>Agaricomycetidae</taxon>
        <taxon>Agaricales</taxon>
        <taxon>Agaricineae</taxon>
        <taxon>Psathyrellaceae</taxon>
        <taxon>Coprinopsis</taxon>
    </lineage>
</organism>
<dbReference type="GeneID" id="6012279"/>
<keyword evidence="1" id="KW-0812">Transmembrane</keyword>
<evidence type="ECO:0000256" key="1">
    <source>
        <dbReference type="SAM" id="Phobius"/>
    </source>
</evidence>
<dbReference type="VEuPathDB" id="FungiDB:CC1G_07168"/>
<sequence length="53" mass="5952">MDSYHHKPKKSSKPLILGLVAIIVTLFASYQLYNLREDSGRLVTKAGPTRHSL</sequence>
<reference evidence="2 3" key="1">
    <citation type="journal article" date="2010" name="Proc. Natl. Acad. Sci. U.S.A.">
        <title>Insights into evolution of multicellular fungi from the assembled chromosomes of the mushroom Coprinopsis cinerea (Coprinus cinereus).</title>
        <authorList>
            <person name="Stajich J.E."/>
            <person name="Wilke S.K."/>
            <person name="Ahren D."/>
            <person name="Au C.H."/>
            <person name="Birren B.W."/>
            <person name="Borodovsky M."/>
            <person name="Burns C."/>
            <person name="Canback B."/>
            <person name="Casselton L.A."/>
            <person name="Cheng C.K."/>
            <person name="Deng J."/>
            <person name="Dietrich F.S."/>
            <person name="Fargo D.C."/>
            <person name="Farman M.L."/>
            <person name="Gathman A.C."/>
            <person name="Goldberg J."/>
            <person name="Guigo R."/>
            <person name="Hoegger P.J."/>
            <person name="Hooker J.B."/>
            <person name="Huggins A."/>
            <person name="James T.Y."/>
            <person name="Kamada T."/>
            <person name="Kilaru S."/>
            <person name="Kodira C."/>
            <person name="Kues U."/>
            <person name="Kupfer D."/>
            <person name="Kwan H.S."/>
            <person name="Lomsadze A."/>
            <person name="Li W."/>
            <person name="Lilly W.W."/>
            <person name="Ma L.J."/>
            <person name="Mackey A.J."/>
            <person name="Manning G."/>
            <person name="Martin F."/>
            <person name="Muraguchi H."/>
            <person name="Natvig D.O."/>
            <person name="Palmerini H."/>
            <person name="Ramesh M.A."/>
            <person name="Rehmeyer C.J."/>
            <person name="Roe B.A."/>
            <person name="Shenoy N."/>
            <person name="Stanke M."/>
            <person name="Ter-Hovhannisyan V."/>
            <person name="Tunlid A."/>
            <person name="Velagapudi R."/>
            <person name="Vision T.J."/>
            <person name="Zeng Q."/>
            <person name="Zolan M.E."/>
            <person name="Pukkila P.J."/>
        </authorList>
    </citation>
    <scope>NUCLEOTIDE SEQUENCE [LARGE SCALE GENOMIC DNA]</scope>
    <source>
        <strain evidence="3">Okayama-7 / 130 / ATCC MYA-4618 / FGSC 9003</strain>
    </source>
</reference>
<name>A8NRB6_COPC7</name>
<dbReference type="HOGENOM" id="CLU_3068594_0_0_1"/>
<dbReference type="InParanoid" id="A8NRB6"/>
<dbReference type="Proteomes" id="UP000001861">
    <property type="component" value="Unassembled WGS sequence"/>
</dbReference>
<gene>
    <name evidence="2" type="ORF">CC1G_07168</name>
</gene>
<dbReference type="RefSeq" id="XP_001835744.2">
    <property type="nucleotide sequence ID" value="XM_001835692.2"/>
</dbReference>
<keyword evidence="1" id="KW-1133">Transmembrane helix</keyword>
<proteinExistence type="predicted"/>
<comment type="caution">
    <text evidence="2">The sequence shown here is derived from an EMBL/GenBank/DDBJ whole genome shotgun (WGS) entry which is preliminary data.</text>
</comment>
<evidence type="ECO:0000313" key="2">
    <source>
        <dbReference type="EMBL" id="EAU86089.2"/>
    </source>
</evidence>
<dbReference type="EMBL" id="AACS02000008">
    <property type="protein sequence ID" value="EAU86089.2"/>
    <property type="molecule type" value="Genomic_DNA"/>
</dbReference>
<dbReference type="KEGG" id="cci:CC1G_07168"/>
<accession>A8NRB6</accession>
<keyword evidence="1" id="KW-0472">Membrane</keyword>
<evidence type="ECO:0000313" key="3">
    <source>
        <dbReference type="Proteomes" id="UP000001861"/>
    </source>
</evidence>
<keyword evidence="3" id="KW-1185">Reference proteome</keyword>
<protein>
    <submittedName>
        <fullName evidence="2">Cu/Zn superoxide dismutase</fullName>
    </submittedName>
</protein>
<feature type="transmembrane region" description="Helical" evidence="1">
    <location>
        <begin position="15"/>
        <end position="33"/>
    </location>
</feature>